<organism evidence="5 6">
    <name type="scientific">Pseudomonas capeferrum</name>
    <dbReference type="NCBI Taxonomy" id="1495066"/>
    <lineage>
        <taxon>Bacteria</taxon>
        <taxon>Pseudomonadati</taxon>
        <taxon>Pseudomonadota</taxon>
        <taxon>Gammaproteobacteria</taxon>
        <taxon>Pseudomonadales</taxon>
        <taxon>Pseudomonadaceae</taxon>
        <taxon>Pseudomonas</taxon>
    </lineage>
</organism>
<dbReference type="InterPro" id="IPR018060">
    <property type="entry name" value="HTH_AraC"/>
</dbReference>
<dbReference type="SMART" id="SM00342">
    <property type="entry name" value="HTH_ARAC"/>
    <property type="match status" value="1"/>
</dbReference>
<dbReference type="RefSeq" id="WP_095064706.1">
    <property type="nucleotide sequence ID" value="NZ_CP116669.1"/>
</dbReference>
<feature type="domain" description="HTH araC/xylS-type" evidence="4">
    <location>
        <begin position="13"/>
        <end position="112"/>
    </location>
</feature>
<reference evidence="5 6" key="1">
    <citation type="journal article" date="2020" name="Front. Microbiol.">
        <title>Toward Biorecycling: Isolation of a Soil Bacterium That Grows on a Polyurethane Oligomer and Monomer.</title>
        <authorList>
            <person name="Espinosa M.J.C."/>
            <person name="Blanco A.C."/>
            <person name="Schmidgall T."/>
            <person name="Atanasoff-Kardjalieff A.K."/>
            <person name="Kappelmeyer U."/>
            <person name="Tischler D."/>
            <person name="Pieper D.H."/>
            <person name="Heipieper H.J."/>
            <person name="Eberlein C."/>
        </authorList>
    </citation>
    <scope>NUCLEOTIDE SEQUENCE [LARGE SCALE GENOMIC DNA]</scope>
    <source>
        <strain evidence="5 6">TDA1</strain>
    </source>
</reference>
<evidence type="ECO:0000256" key="1">
    <source>
        <dbReference type="ARBA" id="ARBA00023015"/>
    </source>
</evidence>
<dbReference type="InterPro" id="IPR009057">
    <property type="entry name" value="Homeodomain-like_sf"/>
</dbReference>
<keyword evidence="1" id="KW-0805">Transcription regulation</keyword>
<evidence type="ECO:0000259" key="4">
    <source>
        <dbReference type="PROSITE" id="PS01124"/>
    </source>
</evidence>
<dbReference type="Gene3D" id="1.10.10.60">
    <property type="entry name" value="Homeodomain-like"/>
    <property type="match status" value="1"/>
</dbReference>
<evidence type="ECO:0000256" key="2">
    <source>
        <dbReference type="ARBA" id="ARBA00023125"/>
    </source>
</evidence>
<dbReference type="PANTHER" id="PTHR47894">
    <property type="entry name" value="HTH-TYPE TRANSCRIPTIONAL REGULATOR GADX"/>
    <property type="match status" value="1"/>
</dbReference>
<evidence type="ECO:0000313" key="6">
    <source>
        <dbReference type="Proteomes" id="UP001214301"/>
    </source>
</evidence>
<dbReference type="SUPFAM" id="SSF46689">
    <property type="entry name" value="Homeodomain-like"/>
    <property type="match status" value="1"/>
</dbReference>
<keyword evidence="2" id="KW-0238">DNA-binding</keyword>
<dbReference type="Pfam" id="PF12833">
    <property type="entry name" value="HTH_18"/>
    <property type="match status" value="1"/>
</dbReference>
<keyword evidence="6" id="KW-1185">Reference proteome</keyword>
<dbReference type="PROSITE" id="PS01124">
    <property type="entry name" value="HTH_ARAC_FAMILY_2"/>
    <property type="match status" value="1"/>
</dbReference>
<keyword evidence="3" id="KW-0804">Transcription</keyword>
<accession>A0ABY7RIR2</accession>
<protein>
    <submittedName>
        <fullName evidence="5">Helix-turn-helix domain-containing protein</fullName>
    </submittedName>
</protein>
<evidence type="ECO:0000313" key="5">
    <source>
        <dbReference type="EMBL" id="WCI02664.1"/>
    </source>
</evidence>
<evidence type="ECO:0000256" key="3">
    <source>
        <dbReference type="ARBA" id="ARBA00023163"/>
    </source>
</evidence>
<name>A0ABY7RIR2_9PSED</name>
<proteinExistence type="predicted"/>
<dbReference type="EMBL" id="CP116669">
    <property type="protein sequence ID" value="WCI02664.1"/>
    <property type="molecule type" value="Genomic_DNA"/>
</dbReference>
<dbReference type="PANTHER" id="PTHR47894:SF1">
    <property type="entry name" value="HTH-TYPE TRANSCRIPTIONAL REGULATOR VQSM"/>
    <property type="match status" value="1"/>
</dbReference>
<dbReference type="Proteomes" id="UP001214301">
    <property type="component" value="Chromosome"/>
</dbReference>
<sequence length="123" mass="14294">MSRSCSRDLGWKGATLEYLSRLPVRDWPTQRELARRLSISEHTYRRHLLVEGASYKALKQQVRLSRAIRLLSSGRYRSIGEVADDMEFCDEHSFRKMFKRWAGCPPSHYLIRRQALQVGGPSA</sequence>
<gene>
    <name evidence="5" type="ORF">PMC74_12560</name>
</gene>